<proteinExistence type="predicted"/>
<evidence type="ECO:0000313" key="2">
    <source>
        <dbReference type="EMBL" id="MDQ0362006.1"/>
    </source>
</evidence>
<accession>A0ABU0E5B1</accession>
<reference evidence="2 3" key="1">
    <citation type="submission" date="2023-07" db="EMBL/GenBank/DDBJ databases">
        <title>Genomic Encyclopedia of Type Strains, Phase IV (KMG-IV): sequencing the most valuable type-strain genomes for metagenomic binning, comparative biology and taxonomic classification.</title>
        <authorList>
            <person name="Goeker M."/>
        </authorList>
    </citation>
    <scope>NUCLEOTIDE SEQUENCE [LARGE SCALE GENOMIC DNA]</scope>
    <source>
        <strain evidence="2 3">DSM 16784</strain>
    </source>
</reference>
<protein>
    <recommendedName>
        <fullName evidence="4">Lipoprotein</fullName>
    </recommendedName>
</protein>
<feature type="chain" id="PRO_5045959839" description="Lipoprotein" evidence="1">
    <location>
        <begin position="23"/>
        <end position="163"/>
    </location>
</feature>
<dbReference type="EMBL" id="JAUSUR010000005">
    <property type="protein sequence ID" value="MDQ0362006.1"/>
    <property type="molecule type" value="Genomic_DNA"/>
</dbReference>
<sequence>MRRILLFLIIPLFCLAVGCANAENNKEKEEFMSPKIEDQSKDDYYVFITNGLDDSLGLEVMVFEYIDNNGEVENQFAGVIGNEKIEYGSFPSFGFNKELDGELGKLKVKLKLYDDTYPDEDVESGKVKPFGTVELTTEIKYGEWEQYVVKQDKNGNFTIDPLK</sequence>
<evidence type="ECO:0000256" key="1">
    <source>
        <dbReference type="SAM" id="SignalP"/>
    </source>
</evidence>
<dbReference type="Proteomes" id="UP001230220">
    <property type="component" value="Unassembled WGS sequence"/>
</dbReference>
<organism evidence="2 3">
    <name type="scientific">Breznakia pachnodae</name>
    <dbReference type="NCBI Taxonomy" id="265178"/>
    <lineage>
        <taxon>Bacteria</taxon>
        <taxon>Bacillati</taxon>
        <taxon>Bacillota</taxon>
        <taxon>Erysipelotrichia</taxon>
        <taxon>Erysipelotrichales</taxon>
        <taxon>Erysipelotrichaceae</taxon>
        <taxon>Breznakia</taxon>
    </lineage>
</organism>
<dbReference type="RefSeq" id="WP_307409230.1">
    <property type="nucleotide sequence ID" value="NZ_JAUSUR010000005.1"/>
</dbReference>
<feature type="signal peptide" evidence="1">
    <location>
        <begin position="1"/>
        <end position="22"/>
    </location>
</feature>
<name>A0ABU0E5B1_9FIRM</name>
<evidence type="ECO:0008006" key="4">
    <source>
        <dbReference type="Google" id="ProtNLM"/>
    </source>
</evidence>
<gene>
    <name evidence="2" type="ORF">J2S15_002759</name>
</gene>
<evidence type="ECO:0000313" key="3">
    <source>
        <dbReference type="Proteomes" id="UP001230220"/>
    </source>
</evidence>
<comment type="caution">
    <text evidence="2">The sequence shown here is derived from an EMBL/GenBank/DDBJ whole genome shotgun (WGS) entry which is preliminary data.</text>
</comment>
<keyword evidence="3" id="KW-1185">Reference proteome</keyword>
<keyword evidence="1" id="KW-0732">Signal</keyword>
<dbReference type="PROSITE" id="PS51257">
    <property type="entry name" value="PROKAR_LIPOPROTEIN"/>
    <property type="match status" value="1"/>
</dbReference>